<protein>
    <recommendedName>
        <fullName evidence="5">DUF1254 domain-containing protein</fullName>
    </recommendedName>
</protein>
<dbReference type="InterPro" id="IPR037049">
    <property type="entry name" value="DUF1214_C_sf"/>
</dbReference>
<dbReference type="KEGG" id="rer:RER_49970"/>
<accession>C0ZQD7</accession>
<dbReference type="Pfam" id="PF06742">
    <property type="entry name" value="DUF1214"/>
    <property type="match status" value="1"/>
</dbReference>
<gene>
    <name evidence="3" type="ordered locus">RER_49970</name>
</gene>
<feature type="domain" description="DUF1254" evidence="2">
    <location>
        <begin position="39"/>
        <end position="170"/>
    </location>
</feature>
<dbReference type="InterPro" id="IPR010621">
    <property type="entry name" value="DUF1214"/>
</dbReference>
<dbReference type="Gene3D" id="2.60.120.600">
    <property type="entry name" value="Domain of unknown function DUF1214, C-terminal domain"/>
    <property type="match status" value="1"/>
</dbReference>
<evidence type="ECO:0000259" key="1">
    <source>
        <dbReference type="Pfam" id="PF06742"/>
    </source>
</evidence>
<dbReference type="eggNOG" id="COG5361">
    <property type="taxonomic scope" value="Bacteria"/>
</dbReference>
<evidence type="ECO:0008006" key="5">
    <source>
        <dbReference type="Google" id="ProtNLM"/>
    </source>
</evidence>
<dbReference type="PATRIC" id="fig|234621.6.peg.5557"/>
<proteinExistence type="predicted"/>
<dbReference type="Proteomes" id="UP000002204">
    <property type="component" value="Chromosome"/>
</dbReference>
<dbReference type="PANTHER" id="PTHR36509">
    <property type="entry name" value="BLL3101 PROTEIN"/>
    <property type="match status" value="1"/>
</dbReference>
<dbReference type="Pfam" id="PF06863">
    <property type="entry name" value="DUF1254"/>
    <property type="match status" value="1"/>
</dbReference>
<reference evidence="3 4" key="2">
    <citation type="journal article" date="2006" name="Environ. Microbiol.">
        <title>Sequence analysis of three plasmids harboured in Rhodococcus erythropolis strain PR4.</title>
        <authorList>
            <person name="Sekine M."/>
            <person name="Tanikawa S."/>
            <person name="Omata S."/>
            <person name="Saito M."/>
            <person name="Fujisawa T."/>
            <person name="Tsukatani N."/>
            <person name="Tajima T."/>
            <person name="Sekigawa T."/>
            <person name="Kosugi H."/>
            <person name="Matsuo Y."/>
            <person name="Nishiko R."/>
            <person name="Imamura K."/>
            <person name="Ito M."/>
            <person name="Narita H."/>
            <person name="Tago S."/>
            <person name="Fujita N."/>
            <person name="Harayama S."/>
        </authorList>
    </citation>
    <scope>NUCLEOTIDE SEQUENCE [LARGE SCALE GENOMIC DNA]</scope>
    <source>
        <strain evidence="4">PR4 / NBRC 100887</strain>
    </source>
</reference>
<evidence type="ECO:0000313" key="3">
    <source>
        <dbReference type="EMBL" id="BAH35705.1"/>
    </source>
</evidence>
<evidence type="ECO:0000313" key="4">
    <source>
        <dbReference type="Proteomes" id="UP000002204"/>
    </source>
</evidence>
<dbReference type="AlphaFoldDB" id="C0ZQD7"/>
<dbReference type="PANTHER" id="PTHR36509:SF2">
    <property type="entry name" value="BLL3101 PROTEIN"/>
    <property type="match status" value="1"/>
</dbReference>
<feature type="domain" description="DUF1214" evidence="1">
    <location>
        <begin position="294"/>
        <end position="400"/>
    </location>
</feature>
<dbReference type="InterPro" id="IPR010679">
    <property type="entry name" value="DUF1254"/>
</dbReference>
<dbReference type="Gene3D" id="2.60.40.1610">
    <property type="entry name" value="Domain of unknown function DUF1254"/>
    <property type="match status" value="1"/>
</dbReference>
<dbReference type="SUPFAM" id="SSF160935">
    <property type="entry name" value="VPA0735-like"/>
    <property type="match status" value="1"/>
</dbReference>
<sequence>MVGVTISGELARDAYLYAYSIDEAYKFLFETTIEPGRAVNEFQLLRDLADDTYTAHPSINNDTLHLQGWFDVGAEPVVVTVPDFDEGRYWILHTMDLGHYTNAMIGSRTRGARGGRFLFASGVWDGDIPDGVDEVVRSESDLIKVMARIMTTGGDDLEAARNLQDQWKLETLSVFLGVSGPGQPIRDYPDPKSTNWLARTNFVLAAGSMARADAEWLTKYHDIGLEPGKTEFTPEQLDAAERGEQLGMAHIRDLAPEMTNAGKLLGTRADLQDGPRDLFAEGTYLGQWGLPPVESVYVKVESGSDGQPINGAHGKTYRARLLPPEVSEFWSFTVYGSDDRLMAHNAINRHSRGDRTLIMDDDGYFTIVLSADVDANAENPNFLPIPEKDAYLIMRMYGPSKAVQDGEYLTPSFDVT</sequence>
<dbReference type="HOGENOM" id="CLU_027269_1_2_11"/>
<dbReference type="EMBL" id="AP008957">
    <property type="protein sequence ID" value="BAH35705.1"/>
    <property type="molecule type" value="Genomic_DNA"/>
</dbReference>
<name>C0ZQD7_RHOE4</name>
<evidence type="ECO:0000259" key="2">
    <source>
        <dbReference type="Pfam" id="PF06863"/>
    </source>
</evidence>
<reference evidence="4" key="1">
    <citation type="submission" date="2005-03" db="EMBL/GenBank/DDBJ databases">
        <title>Comparison of the complete genome sequences of Rhodococcus erythropolis PR4 and Rhodococcus opacus B4.</title>
        <authorList>
            <person name="Takarada H."/>
            <person name="Sekine M."/>
            <person name="Hosoyama A."/>
            <person name="Yamada R."/>
            <person name="Fujisawa T."/>
            <person name="Omata S."/>
            <person name="Shimizu A."/>
            <person name="Tsukatani N."/>
            <person name="Tanikawa S."/>
            <person name="Fujita N."/>
            <person name="Harayama S."/>
        </authorList>
    </citation>
    <scope>NUCLEOTIDE SEQUENCE [LARGE SCALE GENOMIC DNA]</scope>
    <source>
        <strain evidence="4">PR4 / NBRC 100887</strain>
    </source>
</reference>
<organism evidence="3 4">
    <name type="scientific">Rhodococcus erythropolis (strain PR4 / NBRC 100887)</name>
    <dbReference type="NCBI Taxonomy" id="234621"/>
    <lineage>
        <taxon>Bacteria</taxon>
        <taxon>Bacillati</taxon>
        <taxon>Actinomycetota</taxon>
        <taxon>Actinomycetes</taxon>
        <taxon>Mycobacteriales</taxon>
        <taxon>Nocardiaceae</taxon>
        <taxon>Rhodococcus</taxon>
        <taxon>Rhodococcus erythropolis group</taxon>
    </lineage>
</organism>
<dbReference type="InterPro" id="IPR037050">
    <property type="entry name" value="DUF1254_sf"/>
</dbReference>